<dbReference type="OrthoDB" id="5190473at2"/>
<dbReference type="Gene3D" id="2.60.120.10">
    <property type="entry name" value="Jelly Rolls"/>
    <property type="match status" value="1"/>
</dbReference>
<reference evidence="1 2" key="1">
    <citation type="submission" date="2014-05" db="EMBL/GenBank/DDBJ databases">
        <title>Complete genome sequence of Corynebacterium marinum DSM 44953.</title>
        <authorList>
            <person name="Schaffert L."/>
            <person name="Albersmeier A."/>
            <person name="Kalinowski J."/>
            <person name="Ruckert C."/>
        </authorList>
    </citation>
    <scope>NUCLEOTIDE SEQUENCE [LARGE SCALE GENOMIC DNA]</scope>
    <source>
        <strain evidence="1 2">DSM 44953</strain>
        <plasmid evidence="1 2">pCmarinum1</plasmid>
    </source>
</reference>
<dbReference type="PANTHER" id="PTHR37694">
    <property type="entry name" value="SLR8022 PROTEIN"/>
    <property type="match status" value="1"/>
</dbReference>
<accession>A0A0B6TUY8</accession>
<dbReference type="EMBL" id="CP007792">
    <property type="protein sequence ID" value="AJK70104.1"/>
    <property type="molecule type" value="Genomic_DNA"/>
</dbReference>
<sequence length="111" mass="12233">MQKISIEAIARQQLKMADTAPSARAADTVFGGHEKILRQTVIGIRQGAELGERDNHDESTIYVLQGRVQLRTGDETWIGRSGDLLIVPRSRHSLEAIEDSAVLITIAKLTQ</sequence>
<gene>
    <name evidence="1" type="ORF">B840_12680</name>
</gene>
<dbReference type="RefSeq" id="WP_042622791.1">
    <property type="nucleotide sequence ID" value="NZ_CP007792.1"/>
</dbReference>
<dbReference type="InterPro" id="IPR014710">
    <property type="entry name" value="RmlC-like_jellyroll"/>
</dbReference>
<dbReference type="InterPro" id="IPR011051">
    <property type="entry name" value="RmlC_Cupin_sf"/>
</dbReference>
<dbReference type="HOGENOM" id="CLU_141675_1_0_11"/>
<dbReference type="KEGG" id="cmq:B840_12680"/>
<protein>
    <submittedName>
        <fullName evidence="1">Uncharacterized protein</fullName>
    </submittedName>
</protein>
<keyword evidence="2" id="KW-1185">Reference proteome</keyword>
<dbReference type="CDD" id="cd02230">
    <property type="entry name" value="cupin_HP0902-like"/>
    <property type="match status" value="1"/>
</dbReference>
<organism evidence="1 2">
    <name type="scientific">Corynebacterium marinum DSM 44953</name>
    <dbReference type="NCBI Taxonomy" id="1224162"/>
    <lineage>
        <taxon>Bacteria</taxon>
        <taxon>Bacillati</taxon>
        <taxon>Actinomycetota</taxon>
        <taxon>Actinomycetes</taxon>
        <taxon>Mycobacteriales</taxon>
        <taxon>Corynebacteriaceae</taxon>
        <taxon>Corynebacterium</taxon>
    </lineage>
</organism>
<dbReference type="SUPFAM" id="SSF51182">
    <property type="entry name" value="RmlC-like cupins"/>
    <property type="match status" value="1"/>
</dbReference>
<dbReference type="AlphaFoldDB" id="A0A0B6TUY8"/>
<evidence type="ECO:0000313" key="1">
    <source>
        <dbReference type="EMBL" id="AJK70104.1"/>
    </source>
</evidence>
<geneLocation type="plasmid" evidence="1 2">
    <name>pCmarinum1</name>
</geneLocation>
<evidence type="ECO:0000313" key="2">
    <source>
        <dbReference type="Proteomes" id="UP000031928"/>
    </source>
</evidence>
<keyword evidence="1" id="KW-0614">Plasmid</keyword>
<proteinExistence type="predicted"/>
<dbReference type="Proteomes" id="UP000031928">
    <property type="component" value="Plasmid pCmarinum1"/>
</dbReference>
<dbReference type="PANTHER" id="PTHR37694:SF1">
    <property type="entry name" value="SLR8022 PROTEIN"/>
    <property type="match status" value="1"/>
</dbReference>
<name>A0A0B6TUY8_9CORY</name>